<evidence type="ECO:0000256" key="6">
    <source>
        <dbReference type="RuleBase" id="RU364126"/>
    </source>
</evidence>
<keyword evidence="8" id="KW-1185">Reference proteome</keyword>
<dbReference type="GO" id="GO:0035299">
    <property type="term" value="F:inositol-1,3,4,5,6-pentakisphosphate 2-kinase activity"/>
    <property type="evidence" value="ECO:0007669"/>
    <property type="project" value="UniProtKB-EC"/>
</dbReference>
<dbReference type="InterPro" id="IPR009286">
    <property type="entry name" value="Ins_P5_2-kin"/>
</dbReference>
<dbReference type="GO" id="GO:0032958">
    <property type="term" value="P:inositol phosphate biosynthetic process"/>
    <property type="evidence" value="ECO:0007669"/>
    <property type="project" value="TreeGrafter"/>
</dbReference>
<dbReference type="GO" id="GO:0005634">
    <property type="term" value="C:nucleus"/>
    <property type="evidence" value="ECO:0007669"/>
    <property type="project" value="TreeGrafter"/>
</dbReference>
<sequence length="408" mass="46396">MNVAVSDRPAAIAYFRGEGNCHIVIGFERNGARYVWRVRKTFSTDDDENYYEMSDNTTFCFVMSRLFKRHVVAVPQLISLDVSLLESVPHFQRHPVSVARQTSESTVYAMELPDLCYFTEFSPESMSNTVTVEIKPKQGFFPLSLRRVSPYCSNCLLQMVKSRNGTYESMYDFCPLDLYSLDFKRVHHAVKSLVKIPHANMKVFKNGQLVHSSQQTVANPTDLDKLFGHRCVNGIAQGEDFAKLIAKILTCNYVEDPDDSECLVPNIPLLQYMLLLQKRDIEGPFAISKCFKELMKRSEDAGTASDPTRIFQNTPASVRANALRSMITASLRDCSIMITMKIFLRKPQTSKLPALELPCGCFVVYRMRLIDLDYKSPAKLVSYASRLEDALKLVNESNWKTKRPPCVP</sequence>
<proteinExistence type="predicted"/>
<name>A0A077Z1Y0_TRITR</name>
<keyword evidence="5 6" id="KW-0067">ATP-binding</keyword>
<dbReference type="AlphaFoldDB" id="A0A077Z1Y0"/>
<dbReference type="PANTHER" id="PTHR14456">
    <property type="entry name" value="INOSITOL POLYPHOSPHATE KINASE 1"/>
    <property type="match status" value="1"/>
</dbReference>
<evidence type="ECO:0000256" key="3">
    <source>
        <dbReference type="ARBA" id="ARBA00022741"/>
    </source>
</evidence>
<reference evidence="7" key="1">
    <citation type="submission" date="2014-01" db="EMBL/GenBank/DDBJ databases">
        <authorList>
            <person name="Aslett M."/>
        </authorList>
    </citation>
    <scope>NUCLEOTIDE SEQUENCE</scope>
</reference>
<evidence type="ECO:0000256" key="2">
    <source>
        <dbReference type="ARBA" id="ARBA00022679"/>
    </source>
</evidence>
<dbReference type="Pfam" id="PF06090">
    <property type="entry name" value="Ins_P5_2-kin"/>
    <property type="match status" value="1"/>
</dbReference>
<keyword evidence="4 6" id="KW-0418">Kinase</keyword>
<dbReference type="EC" id="2.7.1.158" evidence="1 6"/>
<evidence type="ECO:0000313" key="7">
    <source>
        <dbReference type="EMBL" id="CDW53678.1"/>
    </source>
</evidence>
<dbReference type="EMBL" id="HG805863">
    <property type="protein sequence ID" value="CDW53678.1"/>
    <property type="molecule type" value="Genomic_DNA"/>
</dbReference>
<dbReference type="OrthoDB" id="272370at2759"/>
<evidence type="ECO:0000256" key="4">
    <source>
        <dbReference type="ARBA" id="ARBA00022777"/>
    </source>
</evidence>
<keyword evidence="2 6" id="KW-0808">Transferase</keyword>
<dbReference type="Proteomes" id="UP000030665">
    <property type="component" value="Unassembled WGS sequence"/>
</dbReference>
<dbReference type="GO" id="GO:0005524">
    <property type="term" value="F:ATP binding"/>
    <property type="evidence" value="ECO:0007669"/>
    <property type="project" value="UniProtKB-KW"/>
</dbReference>
<organism evidence="7 8">
    <name type="scientific">Trichuris trichiura</name>
    <name type="common">Whipworm</name>
    <name type="synonym">Trichocephalus trichiurus</name>
    <dbReference type="NCBI Taxonomy" id="36087"/>
    <lineage>
        <taxon>Eukaryota</taxon>
        <taxon>Metazoa</taxon>
        <taxon>Ecdysozoa</taxon>
        <taxon>Nematoda</taxon>
        <taxon>Enoplea</taxon>
        <taxon>Dorylaimia</taxon>
        <taxon>Trichinellida</taxon>
        <taxon>Trichuridae</taxon>
        <taxon>Trichuris</taxon>
    </lineage>
</organism>
<gene>
    <name evidence="7" type="ORF">TTRE_0000194301</name>
</gene>
<accession>A0A077Z1Y0</accession>
<evidence type="ECO:0000313" key="8">
    <source>
        <dbReference type="Proteomes" id="UP000030665"/>
    </source>
</evidence>
<protein>
    <recommendedName>
        <fullName evidence="1 6">Inositol-pentakisphosphate 2-kinase</fullName>
        <ecNumber evidence="1 6">2.7.1.158</ecNumber>
    </recommendedName>
</protein>
<dbReference type="STRING" id="36087.A0A077Z1Y0"/>
<keyword evidence="3 6" id="KW-0547">Nucleotide-binding</keyword>
<evidence type="ECO:0000256" key="1">
    <source>
        <dbReference type="ARBA" id="ARBA00012023"/>
    </source>
</evidence>
<comment type="function">
    <text evidence="6">Phosphorylates Ins(1,3,4,5,6)P5 at position 2 to form Ins(1,2,3,4,5,6)P6 (InsP6 or phytate).</text>
</comment>
<reference evidence="7" key="2">
    <citation type="submission" date="2014-03" db="EMBL/GenBank/DDBJ databases">
        <title>The whipworm genome and dual-species transcriptomics of an intimate host-pathogen interaction.</title>
        <authorList>
            <person name="Foth B.J."/>
            <person name="Tsai I.J."/>
            <person name="Reid A.J."/>
            <person name="Bancroft A.J."/>
            <person name="Nichol S."/>
            <person name="Tracey A."/>
            <person name="Holroyd N."/>
            <person name="Cotton J.A."/>
            <person name="Stanley E.J."/>
            <person name="Zarowiecki M."/>
            <person name="Liu J.Z."/>
            <person name="Huckvale T."/>
            <person name="Cooper P.J."/>
            <person name="Grencis R.K."/>
            <person name="Berriman M."/>
        </authorList>
    </citation>
    <scope>NUCLEOTIDE SEQUENCE [LARGE SCALE GENOMIC DNA]</scope>
</reference>
<comment type="catalytic activity">
    <reaction evidence="6">
        <text>1D-myo-inositol 1,3,4,5,6-pentakisphosphate + ATP = 1D-myo-inositol hexakisphosphate + ADP + H(+)</text>
        <dbReference type="Rhea" id="RHEA:20313"/>
        <dbReference type="ChEBI" id="CHEBI:15378"/>
        <dbReference type="ChEBI" id="CHEBI:30616"/>
        <dbReference type="ChEBI" id="CHEBI:57733"/>
        <dbReference type="ChEBI" id="CHEBI:58130"/>
        <dbReference type="ChEBI" id="CHEBI:456216"/>
        <dbReference type="EC" id="2.7.1.158"/>
    </reaction>
</comment>
<comment type="domain">
    <text evidence="6">The EXKPK motif is conserved in inositol-pentakisphosphate 2-kinases of both family 1 and 2.</text>
</comment>
<dbReference type="PANTHER" id="PTHR14456:SF2">
    <property type="entry name" value="INOSITOL-PENTAKISPHOSPHATE 2-KINASE"/>
    <property type="match status" value="1"/>
</dbReference>
<evidence type="ECO:0000256" key="5">
    <source>
        <dbReference type="ARBA" id="ARBA00022840"/>
    </source>
</evidence>